<dbReference type="InterPro" id="IPR000868">
    <property type="entry name" value="Isochorismatase-like_dom"/>
</dbReference>
<protein>
    <submittedName>
        <fullName evidence="3">Nicotinamidase-related amidase</fullName>
    </submittedName>
</protein>
<keyword evidence="1" id="KW-0378">Hydrolase</keyword>
<accession>A0ABX0SRT2</accession>
<organism evidence="3 4">
    <name type="scientific">Amycolatopsis viridis</name>
    <dbReference type="NCBI Taxonomy" id="185678"/>
    <lineage>
        <taxon>Bacteria</taxon>
        <taxon>Bacillati</taxon>
        <taxon>Actinomycetota</taxon>
        <taxon>Actinomycetes</taxon>
        <taxon>Pseudonocardiales</taxon>
        <taxon>Pseudonocardiaceae</taxon>
        <taxon>Amycolatopsis</taxon>
    </lineage>
</organism>
<evidence type="ECO:0000313" key="4">
    <source>
        <dbReference type="Proteomes" id="UP000754495"/>
    </source>
</evidence>
<evidence type="ECO:0000259" key="2">
    <source>
        <dbReference type="Pfam" id="PF00857"/>
    </source>
</evidence>
<dbReference type="InterPro" id="IPR036380">
    <property type="entry name" value="Isochorismatase-like_sf"/>
</dbReference>
<name>A0ABX0SRT2_9PSEU</name>
<dbReference type="Proteomes" id="UP000754495">
    <property type="component" value="Unassembled WGS sequence"/>
</dbReference>
<dbReference type="SUPFAM" id="SSF52499">
    <property type="entry name" value="Isochorismatase-like hydrolases"/>
    <property type="match status" value="1"/>
</dbReference>
<evidence type="ECO:0000256" key="1">
    <source>
        <dbReference type="ARBA" id="ARBA00022801"/>
    </source>
</evidence>
<reference evidence="3 4" key="1">
    <citation type="submission" date="2020-03" db="EMBL/GenBank/DDBJ databases">
        <title>Sequencing the genomes of 1000 actinobacteria strains.</title>
        <authorList>
            <person name="Klenk H.-P."/>
        </authorList>
    </citation>
    <scope>NUCLEOTIDE SEQUENCE [LARGE SCALE GENOMIC DNA]</scope>
    <source>
        <strain evidence="3 4">DSM 45668</strain>
    </source>
</reference>
<dbReference type="Pfam" id="PF00857">
    <property type="entry name" value="Isochorismatase"/>
    <property type="match status" value="1"/>
</dbReference>
<dbReference type="EMBL" id="JAANOU010000001">
    <property type="protein sequence ID" value="NIH79666.1"/>
    <property type="molecule type" value="Genomic_DNA"/>
</dbReference>
<gene>
    <name evidence="3" type="ORF">FHX46_002196</name>
</gene>
<sequence>MTRVRIAIHPDGGLGRFRLYGQPTEAAREALARRWFTLLPEPQALAVLAEAGVGGAEAGCLVTDRLHAPLDVLLGKGWDVGPDRVAPGAAAEPRGVDPAGAGLVAYDGSLTVVASACYPSGMGYRLDPIEPGRTALIVVDMQHDFLAPGAPLESPDGRAMVPRLNETLELCRRVGVFVVFTAHVHRADGSDMGRFADLYPPIAERVALIDGTPGAELYAEVDRRPDEPVVRKHRYSAFFGTDLEMILRGRGIDTVVATGVTTEDCVHATIRDAMFRDFRPAVLSDLCATYDHPDLGHGAMKAAEVHTATLVVLAQSTADVLTSEEFRTRLSG</sequence>
<dbReference type="InterPro" id="IPR050272">
    <property type="entry name" value="Isochorismatase-like_hydrls"/>
</dbReference>
<feature type="domain" description="Isochorismatase-like" evidence="2">
    <location>
        <begin position="134"/>
        <end position="325"/>
    </location>
</feature>
<proteinExistence type="predicted"/>
<keyword evidence="4" id="KW-1185">Reference proteome</keyword>
<evidence type="ECO:0000313" key="3">
    <source>
        <dbReference type="EMBL" id="NIH79666.1"/>
    </source>
</evidence>
<comment type="caution">
    <text evidence="3">The sequence shown here is derived from an EMBL/GenBank/DDBJ whole genome shotgun (WGS) entry which is preliminary data.</text>
</comment>
<dbReference type="Gene3D" id="3.40.50.850">
    <property type="entry name" value="Isochorismatase-like"/>
    <property type="match status" value="1"/>
</dbReference>
<dbReference type="CDD" id="cd00431">
    <property type="entry name" value="cysteine_hydrolases"/>
    <property type="match status" value="1"/>
</dbReference>
<dbReference type="PANTHER" id="PTHR43540">
    <property type="entry name" value="PEROXYUREIDOACRYLATE/UREIDOACRYLATE AMIDOHYDROLASE-RELATED"/>
    <property type="match status" value="1"/>
</dbReference>
<dbReference type="RefSeq" id="WP_313886090.1">
    <property type="nucleotide sequence ID" value="NZ_JAANOU010000001.1"/>
</dbReference>